<dbReference type="KEGG" id="dpx:DAPPUDRAFT_260029"/>
<dbReference type="STRING" id="6669.E9HIC6"/>
<keyword evidence="1" id="KW-0040">ANK repeat</keyword>
<keyword evidence="3" id="KW-1185">Reference proteome</keyword>
<dbReference type="InParanoid" id="E9HIC6"/>
<dbReference type="HOGENOM" id="CLU_000134_18_1_1"/>
<gene>
    <name evidence="2" type="ORF">DAPPUDRAFT_260029</name>
</gene>
<organism evidence="2 3">
    <name type="scientific">Daphnia pulex</name>
    <name type="common">Water flea</name>
    <dbReference type="NCBI Taxonomy" id="6669"/>
    <lineage>
        <taxon>Eukaryota</taxon>
        <taxon>Metazoa</taxon>
        <taxon>Ecdysozoa</taxon>
        <taxon>Arthropoda</taxon>
        <taxon>Crustacea</taxon>
        <taxon>Branchiopoda</taxon>
        <taxon>Diplostraca</taxon>
        <taxon>Cladocera</taxon>
        <taxon>Anomopoda</taxon>
        <taxon>Daphniidae</taxon>
        <taxon>Daphnia</taxon>
    </lineage>
</organism>
<dbReference type="SUPFAM" id="SSF48403">
    <property type="entry name" value="Ankyrin repeat"/>
    <property type="match status" value="1"/>
</dbReference>
<dbReference type="Proteomes" id="UP000000305">
    <property type="component" value="Unassembled WGS sequence"/>
</dbReference>
<feature type="repeat" description="ANK" evidence="1">
    <location>
        <begin position="12"/>
        <end position="45"/>
    </location>
</feature>
<sequence>MNSENVNKHNKNGDTALHVAIQDKFKTAIKELLKHKDVDVNLKDNDNYTVLHFATLWKDIPIDLFKKILEKTTDVNAQDDEGDTALQHLAILCESKTAVNILLKRKDVDVSLNNKNEDTAFDLCRKWKDIPDNIFKIISDKTADIQAQ</sequence>
<feature type="repeat" description="ANK" evidence="1">
    <location>
        <begin position="46"/>
        <end position="80"/>
    </location>
</feature>
<protein>
    <submittedName>
        <fullName evidence="2">Uncharacterized protein</fullName>
    </submittedName>
</protein>
<dbReference type="AlphaFoldDB" id="E9HIC6"/>
<dbReference type="InterPro" id="IPR002110">
    <property type="entry name" value="Ankyrin_rpt"/>
</dbReference>
<dbReference type="InterPro" id="IPR052457">
    <property type="entry name" value="Ankyrin-DD_containing_protein"/>
</dbReference>
<dbReference type="OrthoDB" id="194358at2759"/>
<dbReference type="PROSITE" id="PS50088">
    <property type="entry name" value="ANK_REPEAT"/>
    <property type="match status" value="2"/>
</dbReference>
<evidence type="ECO:0000313" key="2">
    <source>
        <dbReference type="EMBL" id="EFX68519.1"/>
    </source>
</evidence>
<dbReference type="PhylomeDB" id="E9HIC6"/>
<dbReference type="Pfam" id="PF12796">
    <property type="entry name" value="Ank_2"/>
    <property type="match status" value="1"/>
</dbReference>
<dbReference type="InterPro" id="IPR036770">
    <property type="entry name" value="Ankyrin_rpt-contain_sf"/>
</dbReference>
<name>E9HIC6_DAPPU</name>
<evidence type="ECO:0000313" key="3">
    <source>
        <dbReference type="Proteomes" id="UP000000305"/>
    </source>
</evidence>
<dbReference type="Gene3D" id="1.25.40.20">
    <property type="entry name" value="Ankyrin repeat-containing domain"/>
    <property type="match status" value="1"/>
</dbReference>
<dbReference type="PANTHER" id="PTHR24125">
    <property type="entry name" value="ANKYRIN REPEAT AND DEATH DOMAIN-CONTAINING PROTEIN"/>
    <property type="match status" value="1"/>
</dbReference>
<proteinExistence type="predicted"/>
<dbReference type="EMBL" id="GL732654">
    <property type="protein sequence ID" value="EFX68519.1"/>
    <property type="molecule type" value="Genomic_DNA"/>
</dbReference>
<dbReference type="SMART" id="SM00248">
    <property type="entry name" value="ANK"/>
    <property type="match status" value="3"/>
</dbReference>
<evidence type="ECO:0000256" key="1">
    <source>
        <dbReference type="PROSITE-ProRule" id="PRU00023"/>
    </source>
</evidence>
<accession>E9HIC6</accession>
<dbReference type="PANTHER" id="PTHR24125:SF5">
    <property type="entry name" value="ANKYRIN REPEAT PROTEIN"/>
    <property type="match status" value="1"/>
</dbReference>
<reference evidence="2 3" key="1">
    <citation type="journal article" date="2011" name="Science">
        <title>The ecoresponsive genome of Daphnia pulex.</title>
        <authorList>
            <person name="Colbourne J.K."/>
            <person name="Pfrender M.E."/>
            <person name="Gilbert D."/>
            <person name="Thomas W.K."/>
            <person name="Tucker A."/>
            <person name="Oakley T.H."/>
            <person name="Tokishita S."/>
            <person name="Aerts A."/>
            <person name="Arnold G.J."/>
            <person name="Basu M.K."/>
            <person name="Bauer D.J."/>
            <person name="Caceres C.E."/>
            <person name="Carmel L."/>
            <person name="Casola C."/>
            <person name="Choi J.H."/>
            <person name="Detter J.C."/>
            <person name="Dong Q."/>
            <person name="Dusheyko S."/>
            <person name="Eads B.D."/>
            <person name="Frohlich T."/>
            <person name="Geiler-Samerotte K.A."/>
            <person name="Gerlach D."/>
            <person name="Hatcher P."/>
            <person name="Jogdeo S."/>
            <person name="Krijgsveld J."/>
            <person name="Kriventseva E.V."/>
            <person name="Kultz D."/>
            <person name="Laforsch C."/>
            <person name="Lindquist E."/>
            <person name="Lopez J."/>
            <person name="Manak J.R."/>
            <person name="Muller J."/>
            <person name="Pangilinan J."/>
            <person name="Patwardhan R.P."/>
            <person name="Pitluck S."/>
            <person name="Pritham E.J."/>
            <person name="Rechtsteiner A."/>
            <person name="Rho M."/>
            <person name="Rogozin I.B."/>
            <person name="Sakarya O."/>
            <person name="Salamov A."/>
            <person name="Schaack S."/>
            <person name="Shapiro H."/>
            <person name="Shiga Y."/>
            <person name="Skalitzky C."/>
            <person name="Smith Z."/>
            <person name="Souvorov A."/>
            <person name="Sung W."/>
            <person name="Tang Z."/>
            <person name="Tsuchiya D."/>
            <person name="Tu H."/>
            <person name="Vos H."/>
            <person name="Wang M."/>
            <person name="Wolf Y.I."/>
            <person name="Yamagata H."/>
            <person name="Yamada T."/>
            <person name="Ye Y."/>
            <person name="Shaw J.R."/>
            <person name="Andrews J."/>
            <person name="Crease T.J."/>
            <person name="Tang H."/>
            <person name="Lucas S.M."/>
            <person name="Robertson H.M."/>
            <person name="Bork P."/>
            <person name="Koonin E.V."/>
            <person name="Zdobnov E.M."/>
            <person name="Grigoriev I.V."/>
            <person name="Lynch M."/>
            <person name="Boore J.L."/>
        </authorList>
    </citation>
    <scope>NUCLEOTIDE SEQUENCE [LARGE SCALE GENOMIC DNA]</scope>
</reference>